<dbReference type="EMBL" id="BPLR01011387">
    <property type="protein sequence ID" value="GIY46212.1"/>
    <property type="molecule type" value="Genomic_DNA"/>
</dbReference>
<dbReference type="Proteomes" id="UP001054945">
    <property type="component" value="Unassembled WGS sequence"/>
</dbReference>
<proteinExistence type="predicted"/>
<comment type="caution">
    <text evidence="1">The sequence shown here is derived from an EMBL/GenBank/DDBJ whole genome shotgun (WGS) entry which is preliminary data.</text>
</comment>
<accession>A0AAV4TN81</accession>
<sequence length="80" mass="8976">MVKGTPLRGERLLPAPGAFFLAARKTKGGSLWTPQHTPQARQRKGKLPHWGQGVRWSFLYGLSLSVNVFFLKNQSFNVLP</sequence>
<evidence type="ECO:0000313" key="1">
    <source>
        <dbReference type="EMBL" id="GIY46212.1"/>
    </source>
</evidence>
<evidence type="ECO:0000313" key="2">
    <source>
        <dbReference type="Proteomes" id="UP001054945"/>
    </source>
</evidence>
<dbReference type="AlphaFoldDB" id="A0AAV4TN81"/>
<protein>
    <submittedName>
        <fullName evidence="1">Uncharacterized protein</fullName>
    </submittedName>
</protein>
<keyword evidence="2" id="KW-1185">Reference proteome</keyword>
<reference evidence="1 2" key="1">
    <citation type="submission" date="2021-06" db="EMBL/GenBank/DDBJ databases">
        <title>Caerostris extrusa draft genome.</title>
        <authorList>
            <person name="Kono N."/>
            <person name="Arakawa K."/>
        </authorList>
    </citation>
    <scope>NUCLEOTIDE SEQUENCE [LARGE SCALE GENOMIC DNA]</scope>
</reference>
<name>A0AAV4TN81_CAEEX</name>
<organism evidence="1 2">
    <name type="scientific">Caerostris extrusa</name>
    <name type="common">Bark spider</name>
    <name type="synonym">Caerostris bankana</name>
    <dbReference type="NCBI Taxonomy" id="172846"/>
    <lineage>
        <taxon>Eukaryota</taxon>
        <taxon>Metazoa</taxon>
        <taxon>Ecdysozoa</taxon>
        <taxon>Arthropoda</taxon>
        <taxon>Chelicerata</taxon>
        <taxon>Arachnida</taxon>
        <taxon>Araneae</taxon>
        <taxon>Araneomorphae</taxon>
        <taxon>Entelegynae</taxon>
        <taxon>Araneoidea</taxon>
        <taxon>Araneidae</taxon>
        <taxon>Caerostris</taxon>
    </lineage>
</organism>
<gene>
    <name evidence="1" type="ORF">CEXT_120891</name>
</gene>